<dbReference type="Proteomes" id="UP000672657">
    <property type="component" value="Unassembled WGS sequence"/>
</dbReference>
<comment type="caution">
    <text evidence="1">The sequence shown here is derived from an EMBL/GenBank/DDBJ whole genome shotgun (WGS) entry which is preliminary data.</text>
</comment>
<proteinExistence type="predicted"/>
<reference evidence="1 2" key="1">
    <citation type="submission" date="2021-03" db="EMBL/GenBank/DDBJ databases">
        <authorList>
            <person name="Peeters C."/>
        </authorList>
    </citation>
    <scope>NUCLEOTIDE SEQUENCE [LARGE SCALE GENOMIC DNA]</scope>
    <source>
        <strain evidence="1 2">LMG 26411</strain>
    </source>
</reference>
<sequence length="316" mass="34673">MVDARLPRFRCVGKHRMHDRRSAVMRDLVLANRIEHGGSIHPPQADAGTGVGRQRPGEAPAIAVEQRQRPQEHGVPGHAPVEHVRQRSQIGAAMVVDHALWVARGAGRIVEGDGLPFVDGLAALPVRIAPGQEALVFDLRQPAAPFDGGIDEVNHQRLVVEQCQCGLDYVSVLRVGDQHLRIRVPEHEGDGGRVQTHVQRVQHSAAHGHAKMHFQHLRRVGGHHGHRIASPDAGRHQRRREAAASVQHCPPARAALAVDDGGTLRVDLGRPAQEGDRRQGHEVDRAALQPIRAVFDVFHGLPHWLQPCVSALRRGR</sequence>
<keyword evidence="2" id="KW-1185">Reference proteome</keyword>
<name>A0ABM8TU20_9BURK</name>
<gene>
    <name evidence="1" type="ORF">LMG26411_07158</name>
</gene>
<evidence type="ECO:0000313" key="2">
    <source>
        <dbReference type="Proteomes" id="UP000672657"/>
    </source>
</evidence>
<organism evidence="1 2">
    <name type="scientific">Cupriavidus numazuensis</name>
    <dbReference type="NCBI Taxonomy" id="221992"/>
    <lineage>
        <taxon>Bacteria</taxon>
        <taxon>Pseudomonadati</taxon>
        <taxon>Pseudomonadota</taxon>
        <taxon>Betaproteobacteria</taxon>
        <taxon>Burkholderiales</taxon>
        <taxon>Burkholderiaceae</taxon>
        <taxon>Cupriavidus</taxon>
    </lineage>
</organism>
<accession>A0ABM8TU20</accession>
<dbReference type="EMBL" id="CAJPVI010000069">
    <property type="protein sequence ID" value="CAG2160012.1"/>
    <property type="molecule type" value="Genomic_DNA"/>
</dbReference>
<protein>
    <submittedName>
        <fullName evidence="1">Uncharacterized protein</fullName>
    </submittedName>
</protein>
<evidence type="ECO:0000313" key="1">
    <source>
        <dbReference type="EMBL" id="CAG2160012.1"/>
    </source>
</evidence>